<sequence length="102" mass="10892">MAALPVVLLTSLSLLLGAGEGPVETARPESAQTEEVESLALCSQTFTYYYYSDATYTKVLWVSSCVCGREPNMSPRTTPWVRVALGPICEGGSTDLAPGEET</sequence>
<evidence type="ECO:0000313" key="5">
    <source>
        <dbReference type="Proteomes" id="UP000321514"/>
    </source>
</evidence>
<dbReference type="EMBL" id="FOIB01000006">
    <property type="protein sequence ID" value="SEU23211.1"/>
    <property type="molecule type" value="Genomic_DNA"/>
</dbReference>
<dbReference type="EMBL" id="BJXR01000027">
    <property type="protein sequence ID" value="GEN08075.1"/>
    <property type="molecule type" value="Genomic_DNA"/>
</dbReference>
<comment type="caution">
    <text evidence="2">The sequence shown here is derived from an EMBL/GenBank/DDBJ whole genome shotgun (WGS) entry which is preliminary data.</text>
</comment>
<protein>
    <recommendedName>
        <fullName evidence="6">Lipoprotein</fullName>
    </recommendedName>
</protein>
<reference evidence="2 5" key="2">
    <citation type="submission" date="2019-07" db="EMBL/GenBank/DDBJ databases">
        <title>Whole genome shotgun sequence of Myxococcus fulvus NBRC 100333.</title>
        <authorList>
            <person name="Hosoyama A."/>
            <person name="Uohara A."/>
            <person name="Ohji S."/>
            <person name="Ichikawa N."/>
        </authorList>
    </citation>
    <scope>NUCLEOTIDE SEQUENCE [LARGE SCALE GENOMIC DNA]</scope>
    <source>
        <strain evidence="2 5">NBRC 100333</strain>
    </source>
</reference>
<organism evidence="2 5">
    <name type="scientific">Myxococcus fulvus</name>
    <dbReference type="NCBI Taxonomy" id="33"/>
    <lineage>
        <taxon>Bacteria</taxon>
        <taxon>Pseudomonadati</taxon>
        <taxon>Myxococcota</taxon>
        <taxon>Myxococcia</taxon>
        <taxon>Myxococcales</taxon>
        <taxon>Cystobacterineae</taxon>
        <taxon>Myxococcaceae</taxon>
        <taxon>Myxococcus</taxon>
    </lineage>
</organism>
<gene>
    <name evidence="2" type="ORF">MFU01_31120</name>
    <name evidence="3" type="ORF">SAMN05443572_106503</name>
</gene>
<reference evidence="3 4" key="1">
    <citation type="submission" date="2016-10" db="EMBL/GenBank/DDBJ databases">
        <authorList>
            <person name="Varghese N."/>
            <person name="Submissions S."/>
        </authorList>
    </citation>
    <scope>NUCLEOTIDE SEQUENCE [LARGE SCALE GENOMIC DNA]</scope>
    <source>
        <strain evidence="3 4">DSM 16525</strain>
    </source>
</reference>
<keyword evidence="4" id="KW-1185">Reference proteome</keyword>
<name>A0A511T1P3_MYXFU</name>
<feature type="signal peptide" evidence="1">
    <location>
        <begin position="1"/>
        <end position="18"/>
    </location>
</feature>
<accession>A0A511T1P3</accession>
<evidence type="ECO:0000313" key="4">
    <source>
        <dbReference type="Proteomes" id="UP000183760"/>
    </source>
</evidence>
<proteinExistence type="predicted"/>
<evidence type="ECO:0000313" key="3">
    <source>
        <dbReference type="EMBL" id="SEU23211.1"/>
    </source>
</evidence>
<feature type="chain" id="PRO_5023003520" description="Lipoprotein" evidence="1">
    <location>
        <begin position="19"/>
        <end position="102"/>
    </location>
</feature>
<keyword evidence="1" id="KW-0732">Signal</keyword>
<dbReference type="Proteomes" id="UP000321514">
    <property type="component" value="Unassembled WGS sequence"/>
</dbReference>
<evidence type="ECO:0000313" key="2">
    <source>
        <dbReference type="EMBL" id="GEN08075.1"/>
    </source>
</evidence>
<dbReference type="AlphaFoldDB" id="A0A511T1P3"/>
<evidence type="ECO:0000256" key="1">
    <source>
        <dbReference type="SAM" id="SignalP"/>
    </source>
</evidence>
<dbReference type="Proteomes" id="UP000183760">
    <property type="component" value="Unassembled WGS sequence"/>
</dbReference>
<evidence type="ECO:0008006" key="6">
    <source>
        <dbReference type="Google" id="ProtNLM"/>
    </source>
</evidence>